<dbReference type="RefSeq" id="WP_345246966.1">
    <property type="nucleotide sequence ID" value="NZ_BAABHD010000076.1"/>
</dbReference>
<dbReference type="EMBL" id="BAABHD010000076">
    <property type="protein sequence ID" value="GAA4464183.1"/>
    <property type="molecule type" value="Genomic_DNA"/>
</dbReference>
<evidence type="ECO:0000313" key="2">
    <source>
        <dbReference type="Proteomes" id="UP001501175"/>
    </source>
</evidence>
<sequence>MALTLAQIVSTPYEGATSVKVQCAVADGTPIFLYRGELLLGSGVIASQECTIAVAGLYERDVIQASVSQKGNLAGTPVIVQKLPVQVTGWATPTELEVWDADGNRLTMPADQFEELYGFRPAAYYDAEGVGAVVLPEYSPLPQQTIQFGVNIIHQPGQTILEVVDVLFANGAPLIAFNNGPFSNLNTLTVTESTTVQVSVRGEDDTQAVARLLTVDVLAAPSAGPVTNGNPAIMWPSYWLEGSSEVWPLAHSWQPLECNIDGFDETWRAPFFRIHTRQNFVYPGVGPGLYTIQFRVAGDTNPDNWTKVLFNKTW</sequence>
<dbReference type="Proteomes" id="UP001501175">
    <property type="component" value="Unassembled WGS sequence"/>
</dbReference>
<reference evidence="2" key="1">
    <citation type="journal article" date="2019" name="Int. J. Syst. Evol. Microbiol.">
        <title>The Global Catalogue of Microorganisms (GCM) 10K type strain sequencing project: providing services to taxonomists for standard genome sequencing and annotation.</title>
        <authorList>
            <consortium name="The Broad Institute Genomics Platform"/>
            <consortium name="The Broad Institute Genome Sequencing Center for Infectious Disease"/>
            <person name="Wu L."/>
            <person name="Ma J."/>
        </authorList>
    </citation>
    <scope>NUCLEOTIDE SEQUENCE [LARGE SCALE GENOMIC DNA]</scope>
    <source>
        <strain evidence="2">JCM 17927</strain>
    </source>
</reference>
<keyword evidence="2" id="KW-1185">Reference proteome</keyword>
<comment type="caution">
    <text evidence="1">The sequence shown here is derived from an EMBL/GenBank/DDBJ whole genome shotgun (WGS) entry which is preliminary data.</text>
</comment>
<gene>
    <name evidence="1" type="ORF">GCM10023189_43130</name>
</gene>
<accession>A0ABP8NDT6</accession>
<organism evidence="1 2">
    <name type="scientific">Nibrella saemangeumensis</name>
    <dbReference type="NCBI Taxonomy" id="1084526"/>
    <lineage>
        <taxon>Bacteria</taxon>
        <taxon>Pseudomonadati</taxon>
        <taxon>Bacteroidota</taxon>
        <taxon>Cytophagia</taxon>
        <taxon>Cytophagales</taxon>
        <taxon>Spirosomataceae</taxon>
        <taxon>Nibrella</taxon>
    </lineage>
</organism>
<evidence type="ECO:0000313" key="1">
    <source>
        <dbReference type="EMBL" id="GAA4464183.1"/>
    </source>
</evidence>
<name>A0ABP8NDT6_9BACT</name>
<proteinExistence type="predicted"/>
<protein>
    <submittedName>
        <fullName evidence="1">Uncharacterized protein</fullName>
    </submittedName>
</protein>